<keyword evidence="2" id="KW-1185">Reference proteome</keyword>
<evidence type="ECO:0000313" key="2">
    <source>
        <dbReference type="Proteomes" id="UP000244005"/>
    </source>
</evidence>
<protein>
    <submittedName>
        <fullName evidence="1">Uncharacterized protein</fullName>
    </submittedName>
</protein>
<reference evidence="2" key="1">
    <citation type="journal article" date="2017" name="Cell">
        <title>Insights into land plant evolution garnered from the Marchantia polymorpha genome.</title>
        <authorList>
            <person name="Bowman J.L."/>
            <person name="Kohchi T."/>
            <person name="Yamato K.T."/>
            <person name="Jenkins J."/>
            <person name="Shu S."/>
            <person name="Ishizaki K."/>
            <person name="Yamaoka S."/>
            <person name="Nishihama R."/>
            <person name="Nakamura Y."/>
            <person name="Berger F."/>
            <person name="Adam C."/>
            <person name="Aki S.S."/>
            <person name="Althoff F."/>
            <person name="Araki T."/>
            <person name="Arteaga-Vazquez M.A."/>
            <person name="Balasubrmanian S."/>
            <person name="Barry K."/>
            <person name="Bauer D."/>
            <person name="Boehm C.R."/>
            <person name="Briginshaw L."/>
            <person name="Caballero-Perez J."/>
            <person name="Catarino B."/>
            <person name="Chen F."/>
            <person name="Chiyoda S."/>
            <person name="Chovatia M."/>
            <person name="Davies K.M."/>
            <person name="Delmans M."/>
            <person name="Demura T."/>
            <person name="Dierschke T."/>
            <person name="Dolan L."/>
            <person name="Dorantes-Acosta A.E."/>
            <person name="Eklund D.M."/>
            <person name="Florent S.N."/>
            <person name="Flores-Sandoval E."/>
            <person name="Fujiyama A."/>
            <person name="Fukuzawa H."/>
            <person name="Galik B."/>
            <person name="Grimanelli D."/>
            <person name="Grimwood J."/>
            <person name="Grossniklaus U."/>
            <person name="Hamada T."/>
            <person name="Haseloff J."/>
            <person name="Hetherington A.J."/>
            <person name="Higo A."/>
            <person name="Hirakawa Y."/>
            <person name="Hundley H.N."/>
            <person name="Ikeda Y."/>
            <person name="Inoue K."/>
            <person name="Inoue S.I."/>
            <person name="Ishida S."/>
            <person name="Jia Q."/>
            <person name="Kakita M."/>
            <person name="Kanazawa T."/>
            <person name="Kawai Y."/>
            <person name="Kawashima T."/>
            <person name="Kennedy M."/>
            <person name="Kinose K."/>
            <person name="Kinoshita T."/>
            <person name="Kohara Y."/>
            <person name="Koide E."/>
            <person name="Komatsu K."/>
            <person name="Kopischke S."/>
            <person name="Kubo M."/>
            <person name="Kyozuka J."/>
            <person name="Lagercrantz U."/>
            <person name="Lin S.S."/>
            <person name="Lindquist E."/>
            <person name="Lipzen A.M."/>
            <person name="Lu C.W."/>
            <person name="De Luna E."/>
            <person name="Martienssen R.A."/>
            <person name="Minamino N."/>
            <person name="Mizutani M."/>
            <person name="Mizutani M."/>
            <person name="Mochizuki N."/>
            <person name="Monte I."/>
            <person name="Mosher R."/>
            <person name="Nagasaki H."/>
            <person name="Nakagami H."/>
            <person name="Naramoto S."/>
            <person name="Nishitani K."/>
            <person name="Ohtani M."/>
            <person name="Okamoto T."/>
            <person name="Okumura M."/>
            <person name="Phillips J."/>
            <person name="Pollak B."/>
            <person name="Reinders A."/>
            <person name="Rovekamp M."/>
            <person name="Sano R."/>
            <person name="Sawa S."/>
            <person name="Schmid M.W."/>
            <person name="Shirakawa M."/>
            <person name="Solano R."/>
            <person name="Spunde A."/>
            <person name="Suetsugu N."/>
            <person name="Sugano S."/>
            <person name="Sugiyama A."/>
            <person name="Sun R."/>
            <person name="Suzuki Y."/>
            <person name="Takenaka M."/>
            <person name="Takezawa D."/>
            <person name="Tomogane H."/>
            <person name="Tsuzuki M."/>
            <person name="Ueda T."/>
            <person name="Umeda M."/>
            <person name="Ward J.M."/>
            <person name="Watanabe Y."/>
            <person name="Yazaki K."/>
            <person name="Yokoyama R."/>
            <person name="Yoshitake Y."/>
            <person name="Yotsui I."/>
            <person name="Zachgo S."/>
            <person name="Schmutz J."/>
        </authorList>
    </citation>
    <scope>NUCLEOTIDE SEQUENCE [LARGE SCALE GENOMIC DNA]</scope>
    <source>
        <strain evidence="2">Tak-1</strain>
    </source>
</reference>
<dbReference type="Proteomes" id="UP000244005">
    <property type="component" value="Unassembled WGS sequence"/>
</dbReference>
<name>A0A2R6WU68_MARPO</name>
<dbReference type="AlphaFoldDB" id="A0A2R6WU68"/>
<organism evidence="1 2">
    <name type="scientific">Marchantia polymorpha</name>
    <name type="common">Common liverwort</name>
    <name type="synonym">Marchantia aquatica</name>
    <dbReference type="NCBI Taxonomy" id="3197"/>
    <lineage>
        <taxon>Eukaryota</taxon>
        <taxon>Viridiplantae</taxon>
        <taxon>Streptophyta</taxon>
        <taxon>Embryophyta</taxon>
        <taxon>Marchantiophyta</taxon>
        <taxon>Marchantiopsida</taxon>
        <taxon>Marchantiidae</taxon>
        <taxon>Marchantiales</taxon>
        <taxon>Marchantiaceae</taxon>
        <taxon>Marchantia</taxon>
    </lineage>
</organism>
<proteinExistence type="predicted"/>
<accession>A0A2R6WU68</accession>
<dbReference type="EMBL" id="KZ772729">
    <property type="protein sequence ID" value="PTQ37381.1"/>
    <property type="molecule type" value="Genomic_DNA"/>
</dbReference>
<evidence type="ECO:0000313" key="1">
    <source>
        <dbReference type="EMBL" id="PTQ37381.1"/>
    </source>
</evidence>
<gene>
    <name evidence="1" type="ORF">MARPO_0057s0021</name>
</gene>
<dbReference type="OrthoDB" id="2727133at2759"/>
<sequence length="240" mass="27179">MLVYRGKINWLKYAVNETCTFVFPKGFAVGDPVYTAWQWTENSSGDAKANHFFEGHINTDYVLNGKRTIRFHEENYNHDGLFDATISSDEKSIVVTLLKNQDGNEKKAEPTTLELAMTSGTSALVLYMGKYTEHPYADNEMSMVIGSPNLNYGNSIGVFWQWTKNAGGIENVPQNYTGTVTDFEQDSSGIKLEFIKDSNYYKFSMNVDNSLKNMKLRIAHYPSELPNKLDSTLTLQKTTE</sequence>